<dbReference type="Proteomes" id="UP001605036">
    <property type="component" value="Unassembled WGS sequence"/>
</dbReference>
<dbReference type="AlphaFoldDB" id="A0ABD1ZTP2"/>
<dbReference type="EMBL" id="JBHFFA010000001">
    <property type="protein sequence ID" value="KAL2653784.1"/>
    <property type="molecule type" value="Genomic_DNA"/>
</dbReference>
<protein>
    <submittedName>
        <fullName evidence="1">Uncharacterized protein</fullName>
    </submittedName>
</protein>
<organism evidence="1 2">
    <name type="scientific">Riccia fluitans</name>
    <dbReference type="NCBI Taxonomy" id="41844"/>
    <lineage>
        <taxon>Eukaryota</taxon>
        <taxon>Viridiplantae</taxon>
        <taxon>Streptophyta</taxon>
        <taxon>Embryophyta</taxon>
        <taxon>Marchantiophyta</taxon>
        <taxon>Marchantiopsida</taxon>
        <taxon>Marchantiidae</taxon>
        <taxon>Marchantiales</taxon>
        <taxon>Ricciaceae</taxon>
        <taxon>Riccia</taxon>
    </lineage>
</organism>
<comment type="caution">
    <text evidence="1">The sequence shown here is derived from an EMBL/GenBank/DDBJ whole genome shotgun (WGS) entry which is preliminary data.</text>
</comment>
<accession>A0ABD1ZTP2</accession>
<evidence type="ECO:0000313" key="2">
    <source>
        <dbReference type="Proteomes" id="UP001605036"/>
    </source>
</evidence>
<proteinExistence type="predicted"/>
<keyword evidence="2" id="KW-1185">Reference proteome</keyword>
<evidence type="ECO:0000313" key="1">
    <source>
        <dbReference type="EMBL" id="KAL2653784.1"/>
    </source>
</evidence>
<gene>
    <name evidence="1" type="ORF">R1flu_021912</name>
</gene>
<sequence length="97" mass="10971">MEKVGDVYRFDTSNITSCGFHTPREVNPCLGVRLKYVVPKVERELQKDCASVVPRGDMASLIICSCFFPRILFNYAFSVRFSTVLLGSVSYLSPSYF</sequence>
<name>A0ABD1ZTP2_9MARC</name>
<reference evidence="1 2" key="1">
    <citation type="submission" date="2024-09" db="EMBL/GenBank/DDBJ databases">
        <title>Chromosome-scale assembly of Riccia fluitans.</title>
        <authorList>
            <person name="Paukszto L."/>
            <person name="Sawicki J."/>
            <person name="Karawczyk K."/>
            <person name="Piernik-Szablinska J."/>
            <person name="Szczecinska M."/>
            <person name="Mazdziarz M."/>
        </authorList>
    </citation>
    <scope>NUCLEOTIDE SEQUENCE [LARGE SCALE GENOMIC DNA]</scope>
    <source>
        <strain evidence="1">Rf_01</strain>
        <tissue evidence="1">Aerial parts of the thallus</tissue>
    </source>
</reference>